<evidence type="ECO:0000313" key="2">
    <source>
        <dbReference type="Proteomes" id="UP000595481"/>
    </source>
</evidence>
<dbReference type="Pfam" id="PF11697">
    <property type="entry name" value="DUF3293"/>
    <property type="match status" value="1"/>
</dbReference>
<dbReference type="InterPro" id="IPR021710">
    <property type="entry name" value="DUF3293"/>
</dbReference>
<evidence type="ECO:0000313" key="1">
    <source>
        <dbReference type="EMBL" id="QQB21944.1"/>
    </source>
</evidence>
<accession>A0A7T4ADN1</accession>
<dbReference type="Proteomes" id="UP000595481">
    <property type="component" value="Chromosome"/>
</dbReference>
<keyword evidence="2" id="KW-1185">Reference proteome</keyword>
<dbReference type="GeneID" id="69550433"/>
<dbReference type="EMBL" id="CP066092">
    <property type="protein sequence ID" value="QQB21944.1"/>
    <property type="molecule type" value="Genomic_DNA"/>
</dbReference>
<organism evidence="1 2">
    <name type="scientific">Aeromonas jandaei</name>
    <dbReference type="NCBI Taxonomy" id="650"/>
    <lineage>
        <taxon>Bacteria</taxon>
        <taxon>Pseudomonadati</taxon>
        <taxon>Pseudomonadota</taxon>
        <taxon>Gammaproteobacteria</taxon>
        <taxon>Aeromonadales</taxon>
        <taxon>Aeromonadaceae</taxon>
        <taxon>Aeromonas</taxon>
    </lineage>
</organism>
<proteinExistence type="predicted"/>
<reference evidence="1 2" key="1">
    <citation type="submission" date="2020-12" db="EMBL/GenBank/DDBJ databases">
        <title>FDA dAtabase for Regulatory Grade micrObial Sequences (FDA-ARGOS): Supporting development and validation of Infectious Disease Dx tests.</title>
        <authorList>
            <person name="Sproer C."/>
            <person name="Gronow S."/>
            <person name="Severitt S."/>
            <person name="Schroder I."/>
            <person name="Tallon L."/>
            <person name="Sadzewicz L."/>
            <person name="Zhao X."/>
            <person name="Boylan J."/>
            <person name="Ott S."/>
            <person name="Bowen H."/>
            <person name="Vavikolanu K."/>
            <person name="Mehta A."/>
            <person name="Aluvathingal J."/>
            <person name="Nadendla S."/>
            <person name="Lowell S."/>
            <person name="Myers T."/>
            <person name="Yan Y."/>
            <person name="Sichtig H."/>
        </authorList>
    </citation>
    <scope>NUCLEOTIDE SEQUENCE [LARGE SCALE GENOMIC DNA]</scope>
    <source>
        <strain evidence="1 2">FDAARGOS_986</strain>
    </source>
</reference>
<gene>
    <name evidence="1" type="ORF">I6H43_04090</name>
</gene>
<dbReference type="RefSeq" id="WP_082035435.1">
    <property type="nucleotide sequence ID" value="NZ_CAWMFX010000018.1"/>
</dbReference>
<sequence>MILWENYKKICFLAPFGMPSWPEFAIVTAWNPASQWVGERRNRRRERALWRHLESMPGVNMAGPVWGAAPDESWRESSLAVALPLPEACALAARFGQNAIYWIEKGQLWLVPVLSDKSAVCLGDIAAFWIVRADC</sequence>
<name>A0A7T4ADN1_AERJA</name>
<protein>
    <submittedName>
        <fullName evidence="1">DUF3293 domain-containing protein</fullName>
    </submittedName>
</protein>